<dbReference type="RefSeq" id="XP_019912467.1">
    <property type="nucleotide sequence ID" value="XM_020056963.1"/>
</dbReference>
<dbReference type="EMBL" id="CP016239">
    <property type="protein sequence ID" value="ANQ05772.1"/>
    <property type="molecule type" value="Genomic_DNA"/>
</dbReference>
<dbReference type="KEGG" id="pcot:PCOAH_00001460"/>
<gene>
    <name evidence="2" type="ORF">PCOAH_00001460</name>
</gene>
<dbReference type="Pfam" id="PF05795">
    <property type="entry name" value="Plasmodium_Vir"/>
    <property type="match status" value="1"/>
</dbReference>
<sequence length="275" mass="31365">MSEQKGPLGVDALEQLPSKQKYNKFDTGNESLVEDGPECKWEEKKAALKNALTSALSSYEDLQEHIDNIAKAWCKVINGAEDQSEGGKKVGGELYYLFYYWLGDKVWNTESTKTSFPRVMNEIYDALKGVFTTINYGEICTNNIEQIKFNEMKLAYEYYMDHEKIKEQLGDDESGVYPCTVQYNEHVEKTFSAYNKVYASLHPGDGTDNAYCDKFEEMFNHYNDKNPQEIKCENVYTEKSLADIGTTAAISSILGVVGLPTMTFFLYKVSNNYNY</sequence>
<keyword evidence="1" id="KW-0472">Membrane</keyword>
<dbReference type="VEuPathDB" id="PlasmoDB:PCOAH_00001460"/>
<accession>A0A1B1DSQ2</accession>
<keyword evidence="1" id="KW-0812">Transmembrane</keyword>
<dbReference type="AlphaFoldDB" id="A0A1B1DSQ2"/>
<organism evidence="2 3">
    <name type="scientific">Plasmodium coatneyi</name>
    <dbReference type="NCBI Taxonomy" id="208452"/>
    <lineage>
        <taxon>Eukaryota</taxon>
        <taxon>Sar</taxon>
        <taxon>Alveolata</taxon>
        <taxon>Apicomplexa</taxon>
        <taxon>Aconoidasida</taxon>
        <taxon>Haemosporida</taxon>
        <taxon>Plasmodiidae</taxon>
        <taxon>Plasmodium</taxon>
    </lineage>
</organism>
<name>A0A1B1DSQ2_9APIC</name>
<dbReference type="InterPro" id="IPR008780">
    <property type="entry name" value="Plasmodium_Vir"/>
</dbReference>
<evidence type="ECO:0000313" key="3">
    <source>
        <dbReference type="Proteomes" id="UP000092716"/>
    </source>
</evidence>
<keyword evidence="1" id="KW-1133">Transmembrane helix</keyword>
<dbReference type="Proteomes" id="UP000092716">
    <property type="component" value="Chromosome 1"/>
</dbReference>
<feature type="transmembrane region" description="Helical" evidence="1">
    <location>
        <begin position="248"/>
        <end position="267"/>
    </location>
</feature>
<evidence type="ECO:0000313" key="2">
    <source>
        <dbReference type="EMBL" id="ANQ05772.1"/>
    </source>
</evidence>
<reference evidence="3" key="1">
    <citation type="submission" date="2016-06" db="EMBL/GenBank/DDBJ databases">
        <title>First high quality genome sequence of Plasmodium coatneyi using continuous long reads from single molecule, real-time sequencing.</title>
        <authorList>
            <person name="Chien J.-T."/>
            <person name="Pakala S.B."/>
            <person name="Geraldo J.A."/>
            <person name="Lapp S.A."/>
            <person name="Barnwell J.W."/>
            <person name="Kissinger J.C."/>
            <person name="Galinski M.R."/>
            <person name="Humphrey J.C."/>
        </authorList>
    </citation>
    <scope>NUCLEOTIDE SEQUENCE [LARGE SCALE GENOMIC DNA]</scope>
    <source>
        <strain evidence="3">Hackeri</strain>
    </source>
</reference>
<keyword evidence="3" id="KW-1185">Reference proteome</keyword>
<evidence type="ECO:0000256" key="1">
    <source>
        <dbReference type="SAM" id="Phobius"/>
    </source>
</evidence>
<dbReference type="GeneID" id="30906865"/>
<proteinExistence type="predicted"/>
<protein>
    <submittedName>
        <fullName evidence="2">KIR protein</fullName>
    </submittedName>
</protein>